<gene>
    <name evidence="2" type="ORF">AVEN_178287_1</name>
</gene>
<dbReference type="Proteomes" id="UP000499080">
    <property type="component" value="Unassembled WGS sequence"/>
</dbReference>
<dbReference type="AlphaFoldDB" id="A0A4Y2RXW9"/>
<accession>A0A4Y2RXW9</accession>
<reference evidence="2 3" key="1">
    <citation type="journal article" date="2019" name="Sci. Rep.">
        <title>Orb-weaving spider Araneus ventricosus genome elucidates the spidroin gene catalogue.</title>
        <authorList>
            <person name="Kono N."/>
            <person name="Nakamura H."/>
            <person name="Ohtoshi R."/>
            <person name="Moran D.A.P."/>
            <person name="Shinohara A."/>
            <person name="Yoshida Y."/>
            <person name="Fujiwara M."/>
            <person name="Mori M."/>
            <person name="Tomita M."/>
            <person name="Arakawa K."/>
        </authorList>
    </citation>
    <scope>NUCLEOTIDE SEQUENCE [LARGE SCALE GENOMIC DNA]</scope>
</reference>
<evidence type="ECO:0000313" key="3">
    <source>
        <dbReference type="Proteomes" id="UP000499080"/>
    </source>
</evidence>
<proteinExistence type="predicted"/>
<evidence type="ECO:0008006" key="4">
    <source>
        <dbReference type="Google" id="ProtNLM"/>
    </source>
</evidence>
<feature type="compositionally biased region" description="Basic residues" evidence="1">
    <location>
        <begin position="135"/>
        <end position="145"/>
    </location>
</feature>
<sequence>MRLTYKTHVAEVKNKVTAVNKKLYYVTGKNSKLSLRNKLLLYKTLMRPIMSYVSPVWGAAAKTHINKLETSQNKIARQITQVPWFVRNKRIRKELKLTSKLEFFRKLALKLFNTIDNSSNPAIAEIPNYDPAEPKKKRRPRTLIN</sequence>
<organism evidence="2 3">
    <name type="scientific">Araneus ventricosus</name>
    <name type="common">Orbweaver spider</name>
    <name type="synonym">Epeira ventricosa</name>
    <dbReference type="NCBI Taxonomy" id="182803"/>
    <lineage>
        <taxon>Eukaryota</taxon>
        <taxon>Metazoa</taxon>
        <taxon>Ecdysozoa</taxon>
        <taxon>Arthropoda</taxon>
        <taxon>Chelicerata</taxon>
        <taxon>Arachnida</taxon>
        <taxon>Araneae</taxon>
        <taxon>Araneomorphae</taxon>
        <taxon>Entelegynae</taxon>
        <taxon>Araneoidea</taxon>
        <taxon>Araneidae</taxon>
        <taxon>Araneus</taxon>
    </lineage>
</organism>
<name>A0A4Y2RXW9_ARAVE</name>
<comment type="caution">
    <text evidence="2">The sequence shown here is derived from an EMBL/GenBank/DDBJ whole genome shotgun (WGS) entry which is preliminary data.</text>
</comment>
<evidence type="ECO:0000256" key="1">
    <source>
        <dbReference type="SAM" id="MobiDB-lite"/>
    </source>
</evidence>
<dbReference type="EMBL" id="BGPR01018988">
    <property type="protein sequence ID" value="GBN80678.1"/>
    <property type="molecule type" value="Genomic_DNA"/>
</dbReference>
<evidence type="ECO:0000313" key="2">
    <source>
        <dbReference type="EMBL" id="GBN80678.1"/>
    </source>
</evidence>
<feature type="region of interest" description="Disordered" evidence="1">
    <location>
        <begin position="126"/>
        <end position="145"/>
    </location>
</feature>
<protein>
    <recommendedName>
        <fullName evidence="4">RNA-directed DNA polymerase from transposon X-element</fullName>
    </recommendedName>
</protein>
<keyword evidence="3" id="KW-1185">Reference proteome</keyword>